<organism evidence="11 12">
    <name type="scientific">Durusdinium trenchii</name>
    <dbReference type="NCBI Taxonomy" id="1381693"/>
    <lineage>
        <taxon>Eukaryota</taxon>
        <taxon>Sar</taxon>
        <taxon>Alveolata</taxon>
        <taxon>Dinophyceae</taxon>
        <taxon>Suessiales</taxon>
        <taxon>Symbiodiniaceae</taxon>
        <taxon>Durusdinium</taxon>
    </lineage>
</organism>
<sequence length="80" mass="8924">MEKRLDLKLTANRHVVGVLRGYDQFMNIVLDNTVEIVSPTEKNEIGMVVIRGPSTETVSGRGMDFGPNDPKDANSFLLLY</sequence>
<comment type="subcellular location">
    <subcellularLocation>
        <location evidence="1 9">Nucleus</location>
    </subcellularLocation>
</comment>
<feature type="domain" description="Sm" evidence="10">
    <location>
        <begin position="1"/>
        <end position="64"/>
    </location>
</feature>
<proteinExistence type="inferred from homology"/>
<dbReference type="InterPro" id="IPR044641">
    <property type="entry name" value="Lsm7/SmG-like"/>
</dbReference>
<dbReference type="InterPro" id="IPR034098">
    <property type="entry name" value="Sm_G"/>
</dbReference>
<keyword evidence="4 9" id="KW-0747">Spliceosome</keyword>
<dbReference type="PANTHER" id="PTHR10553:SF2">
    <property type="entry name" value="SMALL NUCLEAR RIBONUCLEOPROTEIN G"/>
    <property type="match status" value="1"/>
</dbReference>
<dbReference type="Gene3D" id="2.30.30.100">
    <property type="match status" value="1"/>
</dbReference>
<dbReference type="Proteomes" id="UP001642484">
    <property type="component" value="Unassembled WGS sequence"/>
</dbReference>
<comment type="caution">
    <text evidence="11">The sequence shown here is derived from an EMBL/GenBank/DDBJ whole genome shotgun (WGS) entry which is preliminary data.</text>
</comment>
<evidence type="ECO:0000256" key="4">
    <source>
        <dbReference type="ARBA" id="ARBA00022728"/>
    </source>
</evidence>
<dbReference type="PROSITE" id="PS52002">
    <property type="entry name" value="SM"/>
    <property type="match status" value="1"/>
</dbReference>
<name>A0ABP0H515_9DINO</name>
<keyword evidence="3 9" id="KW-0507">mRNA processing</keyword>
<evidence type="ECO:0000259" key="10">
    <source>
        <dbReference type="PROSITE" id="PS52002"/>
    </source>
</evidence>
<dbReference type="EMBL" id="CAXAMN010000001">
    <property type="protein sequence ID" value="CAK8985319.1"/>
    <property type="molecule type" value="Genomic_DNA"/>
</dbReference>
<keyword evidence="7 9" id="KW-0539">Nucleus</keyword>
<dbReference type="SUPFAM" id="SSF50182">
    <property type="entry name" value="Sm-like ribonucleoproteins"/>
    <property type="match status" value="1"/>
</dbReference>
<keyword evidence="12" id="KW-1185">Reference proteome</keyword>
<protein>
    <recommendedName>
        <fullName evidence="9">Small nuclear ribonucleoprotein G</fullName>
        <shortName evidence="9">snRNP-G</shortName>
    </recommendedName>
</protein>
<evidence type="ECO:0000256" key="9">
    <source>
        <dbReference type="RuleBase" id="RU365052"/>
    </source>
</evidence>
<evidence type="ECO:0000256" key="8">
    <source>
        <dbReference type="ARBA" id="ARBA00023274"/>
    </source>
</evidence>
<dbReference type="InterPro" id="IPR001163">
    <property type="entry name" value="Sm_dom_euk/arc"/>
</dbReference>
<keyword evidence="6 9" id="KW-0508">mRNA splicing</keyword>
<evidence type="ECO:0000256" key="1">
    <source>
        <dbReference type="ARBA" id="ARBA00004123"/>
    </source>
</evidence>
<reference evidence="11 12" key="1">
    <citation type="submission" date="2024-02" db="EMBL/GenBank/DDBJ databases">
        <authorList>
            <person name="Chen Y."/>
            <person name="Shah S."/>
            <person name="Dougan E. K."/>
            <person name="Thang M."/>
            <person name="Chan C."/>
        </authorList>
    </citation>
    <scope>NUCLEOTIDE SEQUENCE [LARGE SCALE GENOMIC DNA]</scope>
</reference>
<evidence type="ECO:0000313" key="11">
    <source>
        <dbReference type="EMBL" id="CAK8985319.1"/>
    </source>
</evidence>
<accession>A0ABP0H515</accession>
<comment type="function">
    <text evidence="9">Plays a role in pre-mRNA splicing.</text>
</comment>
<evidence type="ECO:0000256" key="6">
    <source>
        <dbReference type="ARBA" id="ARBA00023187"/>
    </source>
</evidence>
<evidence type="ECO:0000256" key="7">
    <source>
        <dbReference type="ARBA" id="ARBA00023242"/>
    </source>
</evidence>
<evidence type="ECO:0000256" key="5">
    <source>
        <dbReference type="ARBA" id="ARBA00022884"/>
    </source>
</evidence>
<evidence type="ECO:0000313" key="12">
    <source>
        <dbReference type="Proteomes" id="UP001642484"/>
    </source>
</evidence>
<gene>
    <name evidence="11" type="ORF">CCMP2556_LOCUS83</name>
</gene>
<comment type="similarity">
    <text evidence="2 9">Belongs to the snRNP Sm proteins family.</text>
</comment>
<dbReference type="InterPro" id="IPR010920">
    <property type="entry name" value="LSM_dom_sf"/>
</dbReference>
<dbReference type="SMART" id="SM00651">
    <property type="entry name" value="Sm"/>
    <property type="match status" value="1"/>
</dbReference>
<keyword evidence="5 9" id="KW-0694">RNA-binding</keyword>
<dbReference type="Pfam" id="PF01423">
    <property type="entry name" value="LSM"/>
    <property type="match status" value="1"/>
</dbReference>
<dbReference type="InterPro" id="IPR047575">
    <property type="entry name" value="Sm"/>
</dbReference>
<dbReference type="CDD" id="cd01719">
    <property type="entry name" value="Sm_G"/>
    <property type="match status" value="1"/>
</dbReference>
<evidence type="ECO:0000256" key="2">
    <source>
        <dbReference type="ARBA" id="ARBA00006850"/>
    </source>
</evidence>
<keyword evidence="8 9" id="KW-0687">Ribonucleoprotein</keyword>
<dbReference type="PANTHER" id="PTHR10553">
    <property type="entry name" value="SMALL NUCLEAR RIBONUCLEOPROTEIN"/>
    <property type="match status" value="1"/>
</dbReference>
<evidence type="ECO:0000256" key="3">
    <source>
        <dbReference type="ARBA" id="ARBA00022664"/>
    </source>
</evidence>